<evidence type="ECO:0000313" key="8">
    <source>
        <dbReference type="EMBL" id="KAF6141344.1"/>
    </source>
</evidence>
<dbReference type="GO" id="GO:0004672">
    <property type="term" value="F:protein kinase activity"/>
    <property type="evidence" value="ECO:0007669"/>
    <property type="project" value="InterPro"/>
</dbReference>
<dbReference type="AlphaFoldDB" id="A0A7J7LFQ4"/>
<comment type="subcellular location">
    <subcellularLocation>
        <location evidence="1">Membrane</location>
        <topology evidence="1">Single-pass membrane protein</topology>
    </subcellularLocation>
</comment>
<dbReference type="PROSITE" id="PS00107">
    <property type="entry name" value="PROTEIN_KINASE_ATP"/>
    <property type="match status" value="1"/>
</dbReference>
<keyword evidence="4" id="KW-1133">Transmembrane helix</keyword>
<dbReference type="GO" id="GO:0016020">
    <property type="term" value="C:membrane"/>
    <property type="evidence" value="ECO:0007669"/>
    <property type="project" value="UniProtKB-SubCell"/>
</dbReference>
<dbReference type="Gene3D" id="3.30.200.20">
    <property type="entry name" value="Phosphorylase Kinase, domain 1"/>
    <property type="match status" value="1"/>
</dbReference>
<evidence type="ECO:0000256" key="2">
    <source>
        <dbReference type="ARBA" id="ARBA00022692"/>
    </source>
</evidence>
<keyword evidence="6" id="KW-0547">Nucleotide-binding</keyword>
<dbReference type="InterPro" id="IPR000719">
    <property type="entry name" value="Prot_kinase_dom"/>
</dbReference>
<sequence>MDFRQVETQNESNNLGVQAGLPKNFSYKELKTATKNFKGDNLGSGGSGLVFKGVLKNGIQVAVKRVLENDVEHGEWQFEREVLAIASLKHVHLVRLRGYCTHMSETGRIFYIVYDLLPHGSLDRWIFTKTGDPTAKYLSWKDRYRIALEAAKALVYIHHDCGEPRLHLDVKPENILLDDNFRAVLSDFGLSRLMKNNDSRALTACRGTTGYIAPEWNRGVSIKCDIFSYGKVLLDLFFGERYVCLDQDGKDIFRSDGNSEGEQQIFHAFMWKELTRSKIMDLIDKRILEKNEEVDEKETICLVYTALSCIQEDPKKRPRDMCAVIDILEQKNTGLSLYLRLLEVLPK</sequence>
<evidence type="ECO:0000259" key="7">
    <source>
        <dbReference type="PROSITE" id="PS50011"/>
    </source>
</evidence>
<keyword evidence="6" id="KW-0067">ATP-binding</keyword>
<evidence type="ECO:0000313" key="9">
    <source>
        <dbReference type="Proteomes" id="UP000541444"/>
    </source>
</evidence>
<keyword evidence="3" id="KW-0732">Signal</keyword>
<dbReference type="EMBL" id="JACGCM010002328">
    <property type="protein sequence ID" value="KAF6141344.1"/>
    <property type="molecule type" value="Genomic_DNA"/>
</dbReference>
<dbReference type="SUPFAM" id="SSF56112">
    <property type="entry name" value="Protein kinase-like (PK-like)"/>
    <property type="match status" value="1"/>
</dbReference>
<feature type="domain" description="Protein kinase" evidence="7">
    <location>
        <begin position="36"/>
        <end position="339"/>
    </location>
</feature>
<evidence type="ECO:0000256" key="6">
    <source>
        <dbReference type="PROSITE-ProRule" id="PRU10141"/>
    </source>
</evidence>
<evidence type="ECO:0000256" key="3">
    <source>
        <dbReference type="ARBA" id="ARBA00022729"/>
    </source>
</evidence>
<feature type="binding site" evidence="6">
    <location>
        <position position="64"/>
    </location>
    <ligand>
        <name>ATP</name>
        <dbReference type="ChEBI" id="CHEBI:30616"/>
    </ligand>
</feature>
<name>A0A7J7LFQ4_9MAGN</name>
<evidence type="ECO:0000256" key="4">
    <source>
        <dbReference type="ARBA" id="ARBA00022989"/>
    </source>
</evidence>
<gene>
    <name evidence="8" type="ORF">GIB67_008521</name>
</gene>
<dbReference type="SMART" id="SM00220">
    <property type="entry name" value="S_TKc"/>
    <property type="match status" value="1"/>
</dbReference>
<reference evidence="8 9" key="1">
    <citation type="journal article" date="2020" name="IScience">
        <title>Genome Sequencing of the Endangered Kingdonia uniflora (Circaeasteraceae, Ranunculales) Reveals Potential Mechanisms of Evolutionary Specialization.</title>
        <authorList>
            <person name="Sun Y."/>
            <person name="Deng T."/>
            <person name="Zhang A."/>
            <person name="Moore M.J."/>
            <person name="Landis J.B."/>
            <person name="Lin N."/>
            <person name="Zhang H."/>
            <person name="Zhang X."/>
            <person name="Huang J."/>
            <person name="Zhang X."/>
            <person name="Sun H."/>
            <person name="Wang H."/>
        </authorList>
    </citation>
    <scope>NUCLEOTIDE SEQUENCE [LARGE SCALE GENOMIC DNA]</scope>
    <source>
        <strain evidence="8">TB1705</strain>
        <tissue evidence="8">Leaf</tissue>
    </source>
</reference>
<dbReference type="OrthoDB" id="4062651at2759"/>
<proteinExistence type="predicted"/>
<protein>
    <recommendedName>
        <fullName evidence="7">Protein kinase domain-containing protein</fullName>
    </recommendedName>
</protein>
<dbReference type="Proteomes" id="UP000541444">
    <property type="component" value="Unassembled WGS sequence"/>
</dbReference>
<keyword evidence="2" id="KW-0812">Transmembrane</keyword>
<dbReference type="PANTHER" id="PTHR47974:SF9">
    <property type="entry name" value="RECEPTOR-LIKE SERINE_THREONINE-PROTEIN KINASE"/>
    <property type="match status" value="1"/>
</dbReference>
<dbReference type="PANTHER" id="PTHR47974">
    <property type="entry name" value="OS07G0415500 PROTEIN"/>
    <property type="match status" value="1"/>
</dbReference>
<accession>A0A7J7LFQ4</accession>
<evidence type="ECO:0000256" key="1">
    <source>
        <dbReference type="ARBA" id="ARBA00004167"/>
    </source>
</evidence>
<dbReference type="FunFam" id="3.30.200.20:FF:000015">
    <property type="entry name" value="Somatic embryogenesis receptor kinase 1"/>
    <property type="match status" value="1"/>
</dbReference>
<dbReference type="InterPro" id="IPR011009">
    <property type="entry name" value="Kinase-like_dom_sf"/>
</dbReference>
<dbReference type="InterPro" id="IPR017441">
    <property type="entry name" value="Protein_kinase_ATP_BS"/>
</dbReference>
<comment type="caution">
    <text evidence="8">The sequence shown here is derived from an EMBL/GenBank/DDBJ whole genome shotgun (WGS) entry which is preliminary data.</text>
</comment>
<dbReference type="GO" id="GO:0005524">
    <property type="term" value="F:ATP binding"/>
    <property type="evidence" value="ECO:0007669"/>
    <property type="project" value="UniProtKB-UniRule"/>
</dbReference>
<evidence type="ECO:0000256" key="5">
    <source>
        <dbReference type="ARBA" id="ARBA00023136"/>
    </source>
</evidence>
<organism evidence="8 9">
    <name type="scientific">Kingdonia uniflora</name>
    <dbReference type="NCBI Taxonomy" id="39325"/>
    <lineage>
        <taxon>Eukaryota</taxon>
        <taxon>Viridiplantae</taxon>
        <taxon>Streptophyta</taxon>
        <taxon>Embryophyta</taxon>
        <taxon>Tracheophyta</taxon>
        <taxon>Spermatophyta</taxon>
        <taxon>Magnoliopsida</taxon>
        <taxon>Ranunculales</taxon>
        <taxon>Circaeasteraceae</taxon>
        <taxon>Kingdonia</taxon>
    </lineage>
</organism>
<dbReference type="PROSITE" id="PS50011">
    <property type="entry name" value="PROTEIN_KINASE_DOM"/>
    <property type="match status" value="1"/>
</dbReference>
<dbReference type="Gene3D" id="1.10.510.10">
    <property type="entry name" value="Transferase(Phosphotransferase) domain 1"/>
    <property type="match status" value="1"/>
</dbReference>
<keyword evidence="9" id="KW-1185">Reference proteome</keyword>
<keyword evidence="5" id="KW-0472">Membrane</keyword>
<dbReference type="FunFam" id="1.10.510.10:FF:000537">
    <property type="entry name" value="Putative receptor-like protein kinase"/>
    <property type="match status" value="1"/>
</dbReference>
<dbReference type="Pfam" id="PF00069">
    <property type="entry name" value="Pkinase"/>
    <property type="match status" value="1"/>
</dbReference>